<organism evidence="2 3">
    <name type="scientific">Wuchereria bancrofti</name>
    <dbReference type="NCBI Taxonomy" id="6293"/>
    <lineage>
        <taxon>Eukaryota</taxon>
        <taxon>Metazoa</taxon>
        <taxon>Ecdysozoa</taxon>
        <taxon>Nematoda</taxon>
        <taxon>Chromadorea</taxon>
        <taxon>Rhabditida</taxon>
        <taxon>Spirurina</taxon>
        <taxon>Spiruromorpha</taxon>
        <taxon>Filarioidea</taxon>
        <taxon>Onchocercidae</taxon>
        <taxon>Wuchereria</taxon>
    </lineage>
</organism>
<evidence type="ECO:0000313" key="2">
    <source>
        <dbReference type="EMBL" id="EJW77272.1"/>
    </source>
</evidence>
<dbReference type="EMBL" id="ADBV01007994">
    <property type="protein sequence ID" value="EJW77272.1"/>
    <property type="molecule type" value="Genomic_DNA"/>
</dbReference>
<dbReference type="PANTHER" id="PTHR22774">
    <property type="entry name" value="CHOREIN N-TERMINAL DOMAIN-CONTAINING PROTEIN"/>
    <property type="match status" value="1"/>
</dbReference>
<feature type="signal peptide" evidence="1">
    <location>
        <begin position="1"/>
        <end position="17"/>
    </location>
</feature>
<proteinExistence type="predicted"/>
<name>J9EJR1_WUCBA</name>
<sequence>MILLLGEWWLTVATTEGIDVEKICKLAMTSIIKNQIIKHLSKFVRNITADQISVQILSGKGELKNIELNEIVLSEVDTYPVGLSVTPLSTVNAHFQLRIYGFTYLNYQRGYELSEQFAIE</sequence>
<gene>
    <name evidence="2" type="ORF">WUBG_11820</name>
</gene>
<dbReference type="Pfam" id="PF24917">
    <property type="entry name" value="BLTP3A_B"/>
    <property type="match status" value="1"/>
</dbReference>
<dbReference type="Proteomes" id="UP000004810">
    <property type="component" value="Unassembled WGS sequence"/>
</dbReference>
<evidence type="ECO:0000313" key="3">
    <source>
        <dbReference type="Proteomes" id="UP000004810"/>
    </source>
</evidence>
<evidence type="ECO:0000256" key="1">
    <source>
        <dbReference type="SAM" id="SignalP"/>
    </source>
</evidence>
<dbReference type="PANTHER" id="PTHR22774:SF11">
    <property type="entry name" value="CHOREIN N-TERMINAL DOMAIN-CONTAINING PROTEIN"/>
    <property type="match status" value="1"/>
</dbReference>
<feature type="chain" id="PRO_5003823358" evidence="1">
    <location>
        <begin position="18"/>
        <end position="120"/>
    </location>
</feature>
<dbReference type="InterPro" id="IPR026728">
    <property type="entry name" value="BLTP3A/B"/>
</dbReference>
<reference evidence="3" key="1">
    <citation type="submission" date="2012-08" db="EMBL/GenBank/DDBJ databases">
        <title>The Genome Sequence of Wuchereria bancrofti.</title>
        <authorList>
            <person name="Nutman T.B."/>
            <person name="Fink D.L."/>
            <person name="Russ C."/>
            <person name="Young S."/>
            <person name="Zeng Q."/>
            <person name="Koehrsen M."/>
            <person name="Alvarado L."/>
            <person name="Berlin A."/>
            <person name="Chapman S.B."/>
            <person name="Chen Z."/>
            <person name="Freedman E."/>
            <person name="Gellesch M."/>
            <person name="Goldberg J."/>
            <person name="Griggs A."/>
            <person name="Gujja S."/>
            <person name="Heilman E.R."/>
            <person name="Heiman D."/>
            <person name="Hepburn T."/>
            <person name="Howarth C."/>
            <person name="Jen D."/>
            <person name="Larson L."/>
            <person name="Lewis B."/>
            <person name="Mehta T."/>
            <person name="Park D."/>
            <person name="Pearson M."/>
            <person name="Roberts A."/>
            <person name="Saif S."/>
            <person name="Shea T."/>
            <person name="Shenoy N."/>
            <person name="Sisk P."/>
            <person name="Stolte C."/>
            <person name="Sykes S."/>
            <person name="Walk T."/>
            <person name="White J."/>
            <person name="Yandava C."/>
            <person name="Haas B."/>
            <person name="Henn M.R."/>
            <person name="Nusbaum C."/>
            <person name="Birren B."/>
        </authorList>
    </citation>
    <scope>NUCLEOTIDE SEQUENCE [LARGE SCALE GENOMIC DNA]</scope>
    <source>
        <strain evidence="3">NA</strain>
    </source>
</reference>
<keyword evidence="1" id="KW-0732">Signal</keyword>
<protein>
    <submittedName>
        <fullName evidence="2">Uncharacterized protein</fullName>
    </submittedName>
</protein>
<dbReference type="AlphaFoldDB" id="J9EJR1"/>
<comment type="caution">
    <text evidence="2">The sequence shown here is derived from an EMBL/GenBank/DDBJ whole genome shotgun (WGS) entry which is preliminary data.</text>
</comment>
<accession>J9EJR1</accession>